<name>A0ABS0J0Q4_9BACT</name>
<dbReference type="PANTHER" id="PTHR21047:SF2">
    <property type="entry name" value="THYMIDINE DIPHOSPHO-4-KETO-RHAMNOSE 3,5-EPIMERASE"/>
    <property type="match status" value="1"/>
</dbReference>
<evidence type="ECO:0000256" key="4">
    <source>
        <dbReference type="ARBA" id="ARBA00019595"/>
    </source>
</evidence>
<comment type="catalytic activity">
    <reaction evidence="1">
        <text>dTDP-4-dehydro-6-deoxy-alpha-D-glucose = dTDP-4-dehydro-beta-L-rhamnose</text>
        <dbReference type="Rhea" id="RHEA:16969"/>
        <dbReference type="ChEBI" id="CHEBI:57649"/>
        <dbReference type="ChEBI" id="CHEBI:62830"/>
        <dbReference type="EC" id="5.1.3.13"/>
    </reaction>
</comment>
<evidence type="ECO:0000313" key="8">
    <source>
        <dbReference type="EMBL" id="MBG3876003.1"/>
    </source>
</evidence>
<evidence type="ECO:0000313" key="9">
    <source>
        <dbReference type="Proteomes" id="UP001194469"/>
    </source>
</evidence>
<gene>
    <name evidence="8" type="ORF">FVW20_02915</name>
</gene>
<proteinExistence type="predicted"/>
<evidence type="ECO:0000256" key="3">
    <source>
        <dbReference type="ARBA" id="ARBA00012098"/>
    </source>
</evidence>
<comment type="function">
    <text evidence="2">Catalyzes the epimerization of the C3' and C5'positions of dTDP-6-deoxy-D-xylo-4-hexulose, forming dTDP-6-deoxy-L-lyxo-4-hexulose.</text>
</comment>
<dbReference type="PANTHER" id="PTHR21047">
    <property type="entry name" value="DTDP-6-DEOXY-D-GLUCOSE-3,5 EPIMERASE"/>
    <property type="match status" value="1"/>
</dbReference>
<evidence type="ECO:0000256" key="5">
    <source>
        <dbReference type="ARBA" id="ARBA00029758"/>
    </source>
</evidence>
<sequence>MNATTIDGVVTLDLRVIPTEGGPVLQMLRPDSPMFTSFGELYFSEVEPGAVKAWKRHTRQTQHFAVPVGRMKVVIHDSRPGSPTFGVTEEFLLGRPDDYRLLRIPPLVWYGFTAVGETPALICNCADIPHDPTESERAPKDAPEIPYRW</sequence>
<dbReference type="EC" id="5.1.3.13" evidence="3"/>
<organism evidence="8 9">
    <name type="scientific">Nitratidesulfovibrio oxamicus</name>
    <dbReference type="NCBI Taxonomy" id="32016"/>
    <lineage>
        <taxon>Bacteria</taxon>
        <taxon>Pseudomonadati</taxon>
        <taxon>Thermodesulfobacteriota</taxon>
        <taxon>Desulfovibrionia</taxon>
        <taxon>Desulfovibrionales</taxon>
        <taxon>Desulfovibrionaceae</taxon>
        <taxon>Nitratidesulfovibrio</taxon>
    </lineage>
</organism>
<dbReference type="EMBL" id="VRYY01000062">
    <property type="protein sequence ID" value="MBG3876003.1"/>
    <property type="molecule type" value="Genomic_DNA"/>
</dbReference>
<evidence type="ECO:0000256" key="6">
    <source>
        <dbReference type="ARBA" id="ARBA00031424"/>
    </source>
</evidence>
<dbReference type="Proteomes" id="UP001194469">
    <property type="component" value="Unassembled WGS sequence"/>
</dbReference>
<evidence type="ECO:0000256" key="1">
    <source>
        <dbReference type="ARBA" id="ARBA00001298"/>
    </source>
</evidence>
<dbReference type="InterPro" id="IPR000888">
    <property type="entry name" value="RmlC-like"/>
</dbReference>
<reference evidence="8 9" key="1">
    <citation type="submission" date="2019-08" db="EMBL/GenBank/DDBJ databases">
        <authorList>
            <person name="Luo N."/>
        </authorList>
    </citation>
    <scope>NUCLEOTIDE SEQUENCE [LARGE SCALE GENOMIC DNA]</scope>
    <source>
        <strain evidence="8 9">NCIMB 9442</strain>
    </source>
</reference>
<evidence type="ECO:0000256" key="7">
    <source>
        <dbReference type="ARBA" id="ARBA00033311"/>
    </source>
</evidence>
<dbReference type="RefSeq" id="WP_196608222.1">
    <property type="nucleotide sequence ID" value="NZ_VRYY01000062.1"/>
</dbReference>
<protein>
    <recommendedName>
        <fullName evidence="4">dTDP-4-dehydrorhamnose 3,5-epimerase</fullName>
        <ecNumber evidence="3">5.1.3.13</ecNumber>
    </recommendedName>
    <alternativeName>
        <fullName evidence="6">Thymidine diphospho-4-keto-rhamnose 3,5-epimerase</fullName>
    </alternativeName>
    <alternativeName>
        <fullName evidence="5">dTDP-4-keto-6-deoxyglucose 3,5-epimerase</fullName>
    </alternativeName>
    <alternativeName>
        <fullName evidence="7">dTDP-6-deoxy-D-xylo-4-hexulose 3,5-epimerase</fullName>
    </alternativeName>
</protein>
<evidence type="ECO:0000256" key="2">
    <source>
        <dbReference type="ARBA" id="ARBA00001997"/>
    </source>
</evidence>
<dbReference type="InterPro" id="IPR011051">
    <property type="entry name" value="RmlC_Cupin_sf"/>
</dbReference>
<keyword evidence="9" id="KW-1185">Reference proteome</keyword>
<dbReference type="SUPFAM" id="SSF51182">
    <property type="entry name" value="RmlC-like cupins"/>
    <property type="match status" value="1"/>
</dbReference>
<accession>A0ABS0J0Q4</accession>
<dbReference type="InterPro" id="IPR014710">
    <property type="entry name" value="RmlC-like_jellyroll"/>
</dbReference>
<dbReference type="Gene3D" id="2.60.120.10">
    <property type="entry name" value="Jelly Rolls"/>
    <property type="match status" value="1"/>
</dbReference>
<comment type="caution">
    <text evidence="8">The sequence shown here is derived from an EMBL/GenBank/DDBJ whole genome shotgun (WGS) entry which is preliminary data.</text>
</comment>